<organism evidence="2 3">
    <name type="scientific">Conexibacter stalactiti</name>
    <dbReference type="NCBI Taxonomy" id="1940611"/>
    <lineage>
        <taxon>Bacteria</taxon>
        <taxon>Bacillati</taxon>
        <taxon>Actinomycetota</taxon>
        <taxon>Thermoleophilia</taxon>
        <taxon>Solirubrobacterales</taxon>
        <taxon>Conexibacteraceae</taxon>
        <taxon>Conexibacter</taxon>
    </lineage>
</organism>
<reference evidence="2 3" key="2">
    <citation type="submission" date="2023-10" db="EMBL/GenBank/DDBJ databases">
        <authorList>
            <person name="Han X.F."/>
        </authorList>
    </citation>
    <scope>NUCLEOTIDE SEQUENCE [LARGE SCALE GENOMIC DNA]</scope>
    <source>
        <strain evidence="2 3">KCTC 39840</strain>
    </source>
</reference>
<dbReference type="RefSeq" id="WP_318599875.1">
    <property type="nucleotide sequence ID" value="NZ_JAWSTH010000086.1"/>
</dbReference>
<dbReference type="EMBL" id="JAWSTH010000086">
    <property type="protein sequence ID" value="MDW5597411.1"/>
    <property type="molecule type" value="Genomic_DNA"/>
</dbReference>
<dbReference type="InterPro" id="IPR000871">
    <property type="entry name" value="Beta-lactam_class-A"/>
</dbReference>
<feature type="domain" description="Beta-lactamase class A catalytic" evidence="1">
    <location>
        <begin position="35"/>
        <end position="280"/>
    </location>
</feature>
<accession>A0ABU4HVQ2</accession>
<keyword evidence="3" id="KW-1185">Reference proteome</keyword>
<dbReference type="InterPro" id="IPR045155">
    <property type="entry name" value="Beta-lactam_cat"/>
</dbReference>
<evidence type="ECO:0000313" key="2">
    <source>
        <dbReference type="EMBL" id="MDW5597411.1"/>
    </source>
</evidence>
<dbReference type="PANTHER" id="PTHR35333">
    <property type="entry name" value="BETA-LACTAMASE"/>
    <property type="match status" value="1"/>
</dbReference>
<dbReference type="InterPro" id="IPR012338">
    <property type="entry name" value="Beta-lactam/transpept-like"/>
</dbReference>
<gene>
    <name evidence="2" type="ORF">R7226_23890</name>
</gene>
<protein>
    <submittedName>
        <fullName evidence="2">Serine hydrolase</fullName>
    </submittedName>
</protein>
<dbReference type="SUPFAM" id="SSF56601">
    <property type="entry name" value="beta-lactamase/transpeptidase-like"/>
    <property type="match status" value="1"/>
</dbReference>
<dbReference type="Pfam" id="PF13354">
    <property type="entry name" value="Beta-lactamase2"/>
    <property type="match status" value="1"/>
</dbReference>
<keyword evidence="2" id="KW-0378">Hydrolase</keyword>
<reference evidence="3" key="1">
    <citation type="submission" date="2023-07" db="EMBL/GenBank/DDBJ databases">
        <title>Conexibacter stalactiti sp. nov., isolated from stalactites in a lava cave and emended description of the genus Conexibacter.</title>
        <authorList>
            <person name="Lee S.D."/>
        </authorList>
    </citation>
    <scope>NUCLEOTIDE SEQUENCE [LARGE SCALE GENOMIC DNA]</scope>
    <source>
        <strain evidence="3">KCTC 39840</strain>
    </source>
</reference>
<dbReference type="Gene3D" id="3.40.710.10">
    <property type="entry name" value="DD-peptidase/beta-lactamase superfamily"/>
    <property type="match status" value="1"/>
</dbReference>
<evidence type="ECO:0000259" key="1">
    <source>
        <dbReference type="Pfam" id="PF13354"/>
    </source>
</evidence>
<dbReference type="GO" id="GO:0016787">
    <property type="term" value="F:hydrolase activity"/>
    <property type="evidence" value="ECO:0007669"/>
    <property type="project" value="UniProtKB-KW"/>
</dbReference>
<proteinExistence type="predicted"/>
<sequence>MSGADAARADATAAGAEAEAALARAFAAAGVSGWLHAVDLDGGAEIGIEPDAPVVAASVFKLPVLVELCRQASAGTVALTQRVQLPAGSTPTDGGIGLSVMLDDVELSLRDLALLMMSISDNRATDVIMELLGLDAINATMRDHGFPGTVLLGDCACLFETMEQDLGMPYDDIAPEQYEARFAAIRAMRAVTATETNRTTPRETTRLLAALWRDELLDAAGSAEARRILGLQVWPHRLSAGFPDDRVRISAKTGTIAHLRSEAGVVEHPDGGRCAVAVFVASTTPAVRNPAADRAIGEAARIAVDHLRSIRGCS</sequence>
<dbReference type="PANTHER" id="PTHR35333:SF3">
    <property type="entry name" value="BETA-LACTAMASE-TYPE TRANSPEPTIDASE FOLD CONTAINING PROTEIN"/>
    <property type="match status" value="1"/>
</dbReference>
<dbReference type="Proteomes" id="UP001284601">
    <property type="component" value="Unassembled WGS sequence"/>
</dbReference>
<evidence type="ECO:0000313" key="3">
    <source>
        <dbReference type="Proteomes" id="UP001284601"/>
    </source>
</evidence>
<name>A0ABU4HVQ2_9ACTN</name>
<comment type="caution">
    <text evidence="2">The sequence shown here is derived from an EMBL/GenBank/DDBJ whole genome shotgun (WGS) entry which is preliminary data.</text>
</comment>